<dbReference type="SUPFAM" id="SSF52266">
    <property type="entry name" value="SGNH hydrolase"/>
    <property type="match status" value="1"/>
</dbReference>
<dbReference type="Gene3D" id="3.40.50.1110">
    <property type="entry name" value="SGNH hydrolase"/>
    <property type="match status" value="1"/>
</dbReference>
<evidence type="ECO:0000313" key="3">
    <source>
        <dbReference type="Proteomes" id="UP000616885"/>
    </source>
</evidence>
<gene>
    <name evidence="2" type="ORF">IM811_009658</name>
</gene>
<dbReference type="EMBL" id="JADCTT010000023">
    <property type="protein sequence ID" value="KAF9742150.1"/>
    <property type="molecule type" value="Genomic_DNA"/>
</dbReference>
<evidence type="ECO:0000313" key="2">
    <source>
        <dbReference type="EMBL" id="KAF9742150.1"/>
    </source>
</evidence>
<name>A0A8H7K2I0_BIOOC</name>
<dbReference type="InterPro" id="IPR036514">
    <property type="entry name" value="SGNH_hydro_sf"/>
</dbReference>
<sequence>MKDNNHEGHSGEYLGDIKNYWQKPMQARPNVVLIHAGTNNMDKEVDLDTAPQLITGIIDGIFDAASDVTILVAPVIWANDARMQRNTDASTQSWRR</sequence>
<evidence type="ECO:0000259" key="1">
    <source>
        <dbReference type="Pfam" id="PF13472"/>
    </source>
</evidence>
<accession>A0A8H7K2I0</accession>
<proteinExistence type="predicted"/>
<protein>
    <recommendedName>
        <fullName evidence="1">SGNH hydrolase-type esterase domain-containing protein</fullName>
    </recommendedName>
</protein>
<organism evidence="2 3">
    <name type="scientific">Bionectria ochroleuca</name>
    <name type="common">Gliocladium roseum</name>
    <dbReference type="NCBI Taxonomy" id="29856"/>
    <lineage>
        <taxon>Eukaryota</taxon>
        <taxon>Fungi</taxon>
        <taxon>Dikarya</taxon>
        <taxon>Ascomycota</taxon>
        <taxon>Pezizomycotina</taxon>
        <taxon>Sordariomycetes</taxon>
        <taxon>Hypocreomycetidae</taxon>
        <taxon>Hypocreales</taxon>
        <taxon>Bionectriaceae</taxon>
        <taxon>Clonostachys</taxon>
    </lineage>
</organism>
<dbReference type="Proteomes" id="UP000616885">
    <property type="component" value="Unassembled WGS sequence"/>
</dbReference>
<dbReference type="AlphaFoldDB" id="A0A8H7K2I0"/>
<feature type="domain" description="SGNH hydrolase-type esterase" evidence="1">
    <location>
        <begin position="4"/>
        <end position="88"/>
    </location>
</feature>
<comment type="caution">
    <text evidence="2">The sequence shown here is derived from an EMBL/GenBank/DDBJ whole genome shotgun (WGS) entry which is preliminary data.</text>
</comment>
<reference evidence="2" key="1">
    <citation type="submission" date="2020-10" db="EMBL/GenBank/DDBJ databases">
        <title>High-Quality Genome Resource of Clonostachys rosea strain S41 by Oxford Nanopore Long-Read Sequencing.</title>
        <authorList>
            <person name="Wang H."/>
        </authorList>
    </citation>
    <scope>NUCLEOTIDE SEQUENCE</scope>
    <source>
        <strain evidence="2">S41</strain>
    </source>
</reference>
<dbReference type="InterPro" id="IPR013830">
    <property type="entry name" value="SGNH_hydro"/>
</dbReference>
<dbReference type="Pfam" id="PF13472">
    <property type="entry name" value="Lipase_GDSL_2"/>
    <property type="match status" value="1"/>
</dbReference>